<dbReference type="HAMAP" id="MF_00422">
    <property type="entry name" value="SecE"/>
    <property type="match status" value="1"/>
</dbReference>
<dbReference type="EMBL" id="CP065938">
    <property type="protein sequence ID" value="UWX05714.1"/>
    <property type="molecule type" value="Genomic_DNA"/>
</dbReference>
<protein>
    <recommendedName>
        <fullName evidence="9">Protein translocase subunit SecE</fullName>
    </recommendedName>
</protein>
<keyword evidence="8 9" id="KW-0472">Membrane</keyword>
<keyword evidence="3 9" id="KW-1003">Cell membrane</keyword>
<dbReference type="NCBIfam" id="TIGR00964">
    <property type="entry name" value="secE_bact"/>
    <property type="match status" value="1"/>
</dbReference>
<evidence type="ECO:0000256" key="4">
    <source>
        <dbReference type="ARBA" id="ARBA00022692"/>
    </source>
</evidence>
<evidence type="ECO:0000256" key="9">
    <source>
        <dbReference type="HAMAP-Rule" id="MF_00422"/>
    </source>
</evidence>
<dbReference type="InterPro" id="IPR005807">
    <property type="entry name" value="SecE_bac"/>
</dbReference>
<evidence type="ECO:0000313" key="11">
    <source>
        <dbReference type="EMBL" id="UWX05714.1"/>
    </source>
</evidence>
<feature type="transmembrane region" description="Helical" evidence="9">
    <location>
        <begin position="64"/>
        <end position="85"/>
    </location>
</feature>
<evidence type="ECO:0000256" key="10">
    <source>
        <dbReference type="SAM" id="MobiDB-lite"/>
    </source>
</evidence>
<evidence type="ECO:0000313" key="12">
    <source>
        <dbReference type="Proteomes" id="UP001058120"/>
    </source>
</evidence>
<keyword evidence="5 9" id="KW-0653">Protein transport</keyword>
<feature type="region of interest" description="Disordered" evidence="10">
    <location>
        <begin position="1"/>
        <end position="32"/>
    </location>
</feature>
<dbReference type="InterPro" id="IPR001901">
    <property type="entry name" value="Translocase_SecE/Sec61-g"/>
</dbReference>
<gene>
    <name evidence="9 11" type="primary">secE</name>
    <name evidence="11" type="ORF">JBF11_09820</name>
</gene>
<dbReference type="RefSeq" id="WP_286438242.1">
    <property type="nucleotide sequence ID" value="NZ_CP065938.1"/>
</dbReference>
<dbReference type="PANTHER" id="PTHR33910:SF1">
    <property type="entry name" value="PROTEIN TRANSLOCASE SUBUNIT SECE"/>
    <property type="match status" value="1"/>
</dbReference>
<keyword evidence="12" id="KW-1185">Reference proteome</keyword>
<sequence length="94" mass="10357">MSKDNAEVKNASQPANKAAEAQKSKQSKSSLSERFSAFKSYFLLSRTELRKVSWPTMKETRTTGLVVLGFVTVMALLLGLVDFLLSGAIRMILS</sequence>
<keyword evidence="4 9" id="KW-0812">Transmembrane</keyword>
<name>A0ABY5Y0K6_9BACT</name>
<organism evidence="11 12">
    <name type="scientific">Taurinivorans muris</name>
    <dbReference type="NCBI Taxonomy" id="2787751"/>
    <lineage>
        <taxon>Bacteria</taxon>
        <taxon>Pseudomonadati</taxon>
        <taxon>Thermodesulfobacteriota</taxon>
        <taxon>Desulfovibrionia</taxon>
        <taxon>Desulfovibrionales</taxon>
        <taxon>Desulfovibrionaceae</taxon>
        <taxon>Taurinivorans</taxon>
    </lineage>
</organism>
<comment type="function">
    <text evidence="9">Essential subunit of the Sec protein translocation channel SecYEG. Clamps together the 2 halves of SecY. May contact the channel plug during translocation.</text>
</comment>
<dbReference type="Gene3D" id="1.20.5.1030">
    <property type="entry name" value="Preprotein translocase secy subunit"/>
    <property type="match status" value="1"/>
</dbReference>
<dbReference type="InterPro" id="IPR038379">
    <property type="entry name" value="SecE_sf"/>
</dbReference>
<evidence type="ECO:0000256" key="2">
    <source>
        <dbReference type="ARBA" id="ARBA00022448"/>
    </source>
</evidence>
<evidence type="ECO:0000256" key="3">
    <source>
        <dbReference type="ARBA" id="ARBA00022475"/>
    </source>
</evidence>
<proteinExistence type="inferred from homology"/>
<evidence type="ECO:0000256" key="8">
    <source>
        <dbReference type="ARBA" id="ARBA00023136"/>
    </source>
</evidence>
<reference evidence="11" key="1">
    <citation type="submission" date="2020-12" db="EMBL/GenBank/DDBJ databases">
        <title>Taurinivorans muris gen. nov., sp. nov., fundamental and realized metabolic niche of a ubiquitous sulfidogenic bacterium in the murine intestine.</title>
        <authorList>
            <person name="Ye H."/>
            <person name="Hanson B.T."/>
            <person name="Loy A."/>
        </authorList>
    </citation>
    <scope>NUCLEOTIDE SEQUENCE</scope>
    <source>
        <strain evidence="11">LT0009</strain>
    </source>
</reference>
<dbReference type="PANTHER" id="PTHR33910">
    <property type="entry name" value="PROTEIN TRANSLOCASE SUBUNIT SECE"/>
    <property type="match status" value="1"/>
</dbReference>
<comment type="subcellular location">
    <subcellularLocation>
        <location evidence="9">Cell membrane</location>
        <topology evidence="9">Single-pass membrane protein</topology>
    </subcellularLocation>
    <subcellularLocation>
        <location evidence="1">Membrane</location>
    </subcellularLocation>
</comment>
<evidence type="ECO:0000256" key="6">
    <source>
        <dbReference type="ARBA" id="ARBA00022989"/>
    </source>
</evidence>
<keyword evidence="2 9" id="KW-0813">Transport</keyword>
<accession>A0ABY5Y0K6</accession>
<keyword evidence="7 9" id="KW-0811">Translocation</keyword>
<comment type="similarity">
    <text evidence="9">Belongs to the SecE/SEC61-gamma family.</text>
</comment>
<evidence type="ECO:0000256" key="1">
    <source>
        <dbReference type="ARBA" id="ARBA00004370"/>
    </source>
</evidence>
<dbReference type="Pfam" id="PF00584">
    <property type="entry name" value="SecE"/>
    <property type="match status" value="1"/>
</dbReference>
<evidence type="ECO:0000256" key="5">
    <source>
        <dbReference type="ARBA" id="ARBA00022927"/>
    </source>
</evidence>
<evidence type="ECO:0000256" key="7">
    <source>
        <dbReference type="ARBA" id="ARBA00023010"/>
    </source>
</evidence>
<dbReference type="Proteomes" id="UP001058120">
    <property type="component" value="Chromosome"/>
</dbReference>
<comment type="subunit">
    <text evidence="9">Component of the Sec protein translocase complex. Heterotrimer consisting of SecY, SecE and SecG subunits. The heterotrimers can form oligomers, although 1 heterotrimer is thought to be able to translocate proteins. Interacts with the ribosome. Interacts with SecDF, and other proteins may be involved. Interacts with SecA.</text>
</comment>
<keyword evidence="6 9" id="KW-1133">Transmembrane helix</keyword>